<feature type="compositionally biased region" description="Basic and acidic residues" evidence="2">
    <location>
        <begin position="352"/>
        <end position="374"/>
    </location>
</feature>
<dbReference type="EMBL" id="PPXC01000007">
    <property type="protein sequence ID" value="POH73360.1"/>
    <property type="molecule type" value="Genomic_DNA"/>
</dbReference>
<feature type="compositionally biased region" description="Low complexity" evidence="2">
    <location>
        <begin position="328"/>
        <end position="349"/>
    </location>
</feature>
<dbReference type="AlphaFoldDB" id="A0A2S3ZVZ1"/>
<evidence type="ECO:0000256" key="1">
    <source>
        <dbReference type="ARBA" id="ARBA00023450"/>
    </source>
</evidence>
<gene>
    <name evidence="4" type="ORF">CVS27_10620</name>
</gene>
<protein>
    <recommendedName>
        <fullName evidence="3">HNH nuclease domain-containing protein</fullName>
    </recommendedName>
</protein>
<feature type="region of interest" description="Disordered" evidence="2">
    <location>
        <begin position="283"/>
        <end position="311"/>
    </location>
</feature>
<dbReference type="Pfam" id="PF02720">
    <property type="entry name" value="DUF222"/>
    <property type="match status" value="2"/>
</dbReference>
<keyword evidence="5" id="KW-1185">Reference proteome</keyword>
<dbReference type="Gene3D" id="1.10.30.50">
    <property type="match status" value="1"/>
</dbReference>
<evidence type="ECO:0000313" key="4">
    <source>
        <dbReference type="EMBL" id="POH73360.1"/>
    </source>
</evidence>
<dbReference type="SMART" id="SM00507">
    <property type="entry name" value="HNHc"/>
    <property type="match status" value="1"/>
</dbReference>
<dbReference type="InterPro" id="IPR003870">
    <property type="entry name" value="DUF222"/>
</dbReference>
<reference evidence="4 5" key="1">
    <citation type="submission" date="2018-01" db="EMBL/GenBank/DDBJ databases">
        <title>Arthrobacter sp. nov., from glaciers in China.</title>
        <authorList>
            <person name="Liu Q."/>
            <person name="Xin Y.-H."/>
        </authorList>
    </citation>
    <scope>NUCLEOTIDE SEQUENCE [LARGE SCALE GENOMIC DNA]</scope>
    <source>
        <strain evidence="4 5">HLT2-12-2</strain>
    </source>
</reference>
<evidence type="ECO:0000256" key="2">
    <source>
        <dbReference type="SAM" id="MobiDB-lite"/>
    </source>
</evidence>
<dbReference type="GO" id="GO:0003676">
    <property type="term" value="F:nucleic acid binding"/>
    <property type="evidence" value="ECO:0007669"/>
    <property type="project" value="InterPro"/>
</dbReference>
<evidence type="ECO:0000313" key="5">
    <source>
        <dbReference type="Proteomes" id="UP000237061"/>
    </source>
</evidence>
<evidence type="ECO:0000259" key="3">
    <source>
        <dbReference type="SMART" id="SM00507"/>
    </source>
</evidence>
<feature type="domain" description="HNH nuclease" evidence="3">
    <location>
        <begin position="518"/>
        <end position="570"/>
    </location>
</feature>
<dbReference type="GO" id="GO:0008270">
    <property type="term" value="F:zinc ion binding"/>
    <property type="evidence" value="ECO:0007669"/>
    <property type="project" value="InterPro"/>
</dbReference>
<name>A0A2S3ZVZ1_ARTGL</name>
<feature type="region of interest" description="Disordered" evidence="2">
    <location>
        <begin position="45"/>
        <end position="67"/>
    </location>
</feature>
<dbReference type="GO" id="GO:0004519">
    <property type="term" value="F:endonuclease activity"/>
    <property type="evidence" value="ECO:0007669"/>
    <property type="project" value="InterPro"/>
</dbReference>
<accession>A0A2S3ZVZ1</accession>
<dbReference type="InterPro" id="IPR003615">
    <property type="entry name" value="HNH_nuc"/>
</dbReference>
<dbReference type="InterPro" id="IPR002711">
    <property type="entry name" value="HNH"/>
</dbReference>
<organism evidence="4 5">
    <name type="scientific">Arthrobacter glacialis</name>
    <dbReference type="NCBI Taxonomy" id="1664"/>
    <lineage>
        <taxon>Bacteria</taxon>
        <taxon>Bacillati</taxon>
        <taxon>Actinomycetota</taxon>
        <taxon>Actinomycetes</taxon>
        <taxon>Micrococcales</taxon>
        <taxon>Micrococcaceae</taxon>
        <taxon>Arthrobacter</taxon>
    </lineage>
</organism>
<comment type="similarity">
    <text evidence="1">Belongs to the Rv1128c/1148c/1588c/1702c/1945/3466 family.</text>
</comment>
<feature type="region of interest" description="Disordered" evidence="2">
    <location>
        <begin position="613"/>
        <end position="666"/>
    </location>
</feature>
<feature type="compositionally biased region" description="Basic and acidic residues" evidence="2">
    <location>
        <begin position="657"/>
        <end position="666"/>
    </location>
</feature>
<dbReference type="RefSeq" id="WP_103465709.1">
    <property type="nucleotide sequence ID" value="NZ_PPXC01000007.1"/>
</dbReference>
<proteinExistence type="inferred from homology"/>
<dbReference type="Pfam" id="PF01844">
    <property type="entry name" value="HNH"/>
    <property type="match status" value="1"/>
</dbReference>
<dbReference type="CDD" id="cd00085">
    <property type="entry name" value="HNHc"/>
    <property type="match status" value="1"/>
</dbReference>
<feature type="compositionally biased region" description="Polar residues" evidence="2">
    <location>
        <begin position="621"/>
        <end position="630"/>
    </location>
</feature>
<sequence length="666" mass="72230">MEAMAKEPGIPDSTAGESRVGEHIHQLLNLASAIIKAASTRSRTAEAPAASVDSGPDRHSTPPFGLDVGSLSDTECVQWAKDLERLGRFQQALNVQIAGELAQRVSAGRFVQTGVHAPVALLVQTAKISAVEARRRIRLSETLLPLRDNLTGDVSPALQATVGDAFFHAELSAEQALMISNFVEEAQGLAKAGLITYERSLEVQASLVATGREADPDFLRHAGNRIMAHLDPDGQEPTEGDLIAKQGIFFRKPRRGLIHFDGHMIIEQYEHFMAAVGTATNPNKHGVINPTEDQSHDSGQADGPNDASDSVFGHLGEILSVFGPGLQTAASSTSQSAPPTQPAAPNQPQDSKAPHEPRDQQNPSAEDRRDHESGEPGSVDSEENPWMVDGVRIPRPESWEELDGLDPIDPNSIDPVVKDRRTRAQKLLDGLLDCVKLAARSGKLPLNGGLKTQLIITTSEQDIHRSDGAGTAFTPYSGPAPLHLFDQSLCDPDITRLYLGEGQNILNVGRAQRLFTPVQRKILFARDLGCSFPDCTIPAHWTEAHHIISWQDGGETNIDNAVLLCSHHHSLLHHSNWTVTLQNGTPYFTAPYLIDPAQTPRRNNFHHGLMQEKEGKMRGSAPSNSRNWTGSAILPQENSAAERGEGPEQQIGAFAKTRLEQADDSS</sequence>
<feature type="region of interest" description="Disordered" evidence="2">
    <location>
        <begin position="328"/>
        <end position="389"/>
    </location>
</feature>
<dbReference type="Proteomes" id="UP000237061">
    <property type="component" value="Unassembled WGS sequence"/>
</dbReference>
<comment type="caution">
    <text evidence="4">The sequence shown here is derived from an EMBL/GenBank/DDBJ whole genome shotgun (WGS) entry which is preliminary data.</text>
</comment>